<name>A0ABP7IVS0_9ACTN</name>
<accession>A0ABP7IVS0</accession>
<evidence type="ECO:0008006" key="3">
    <source>
        <dbReference type="Google" id="ProtNLM"/>
    </source>
</evidence>
<dbReference type="Gene3D" id="1.10.10.1150">
    <property type="entry name" value="Coenzyme PQQ synthesis protein D (PqqD)"/>
    <property type="match status" value="1"/>
</dbReference>
<keyword evidence="2" id="KW-1185">Reference proteome</keyword>
<evidence type="ECO:0000313" key="1">
    <source>
        <dbReference type="EMBL" id="GAA3828233.1"/>
    </source>
</evidence>
<dbReference type="InterPro" id="IPR041881">
    <property type="entry name" value="PqqD_sf"/>
</dbReference>
<dbReference type="RefSeq" id="WP_344777270.1">
    <property type="nucleotide sequence ID" value="NZ_BAABAH010000013.1"/>
</dbReference>
<protein>
    <recommendedName>
        <fullName evidence="3">PqqD family protein</fullName>
    </recommendedName>
</protein>
<organism evidence="1 2">
    <name type="scientific">Nocardioides panacisoli</name>
    <dbReference type="NCBI Taxonomy" id="627624"/>
    <lineage>
        <taxon>Bacteria</taxon>
        <taxon>Bacillati</taxon>
        <taxon>Actinomycetota</taxon>
        <taxon>Actinomycetes</taxon>
        <taxon>Propionibacteriales</taxon>
        <taxon>Nocardioidaceae</taxon>
        <taxon>Nocardioides</taxon>
    </lineage>
</organism>
<gene>
    <name evidence="1" type="ORF">GCM10022242_32040</name>
</gene>
<reference evidence="2" key="1">
    <citation type="journal article" date="2019" name="Int. J. Syst. Evol. Microbiol.">
        <title>The Global Catalogue of Microorganisms (GCM) 10K type strain sequencing project: providing services to taxonomists for standard genome sequencing and annotation.</title>
        <authorList>
            <consortium name="The Broad Institute Genomics Platform"/>
            <consortium name="The Broad Institute Genome Sequencing Center for Infectious Disease"/>
            <person name="Wu L."/>
            <person name="Ma J."/>
        </authorList>
    </citation>
    <scope>NUCLEOTIDE SEQUENCE [LARGE SCALE GENOMIC DNA]</scope>
    <source>
        <strain evidence="2">JCM 16953</strain>
    </source>
</reference>
<comment type="caution">
    <text evidence="1">The sequence shown here is derived from an EMBL/GenBank/DDBJ whole genome shotgun (WGS) entry which is preliminary data.</text>
</comment>
<dbReference type="EMBL" id="BAABAH010000013">
    <property type="protein sequence ID" value="GAA3828233.1"/>
    <property type="molecule type" value="Genomic_DNA"/>
</dbReference>
<dbReference type="Proteomes" id="UP001501821">
    <property type="component" value="Unassembled WGS sequence"/>
</dbReference>
<dbReference type="Pfam" id="PF05402">
    <property type="entry name" value="PqqD"/>
    <property type="match status" value="1"/>
</dbReference>
<dbReference type="InterPro" id="IPR008792">
    <property type="entry name" value="PQQD"/>
</dbReference>
<sequence>MTGGTISRQPGVVEAQFDDIRVVLNEDLAYLGLDEVGQRVWDLLEEPRSLDGVVGALLEEYDVDRATCERDVAAFVAALEQHKLVTRG</sequence>
<proteinExistence type="predicted"/>
<evidence type="ECO:0000313" key="2">
    <source>
        <dbReference type="Proteomes" id="UP001501821"/>
    </source>
</evidence>